<keyword evidence="8" id="KW-1185">Reference proteome</keyword>
<dbReference type="Pfam" id="PF00081">
    <property type="entry name" value="Sod_Fe_N"/>
    <property type="match status" value="1"/>
</dbReference>
<keyword evidence="4" id="KW-0560">Oxidoreductase</keyword>
<dbReference type="InterPro" id="IPR050265">
    <property type="entry name" value="Fe/Mn_Superoxide_Dismutase"/>
</dbReference>
<evidence type="ECO:0000313" key="7">
    <source>
        <dbReference type="EMBL" id="GAE28943.1"/>
    </source>
</evidence>
<dbReference type="InterPro" id="IPR019831">
    <property type="entry name" value="Mn/Fe_SOD_N"/>
</dbReference>
<gene>
    <name evidence="7" type="ORF">JCM9152_281</name>
</gene>
<evidence type="ECO:0000256" key="2">
    <source>
        <dbReference type="ARBA" id="ARBA00012682"/>
    </source>
</evidence>
<evidence type="ECO:0000256" key="3">
    <source>
        <dbReference type="ARBA" id="ARBA00022723"/>
    </source>
</evidence>
<dbReference type="Proteomes" id="UP000018895">
    <property type="component" value="Unassembled WGS sequence"/>
</dbReference>
<dbReference type="STRING" id="1236971.JCM9152_281"/>
<dbReference type="InterPro" id="IPR036314">
    <property type="entry name" value="SOD_C_sf"/>
</dbReference>
<dbReference type="InterPro" id="IPR019832">
    <property type="entry name" value="Mn/Fe_SOD_C"/>
</dbReference>
<dbReference type="Pfam" id="PF02777">
    <property type="entry name" value="Sod_Fe_C"/>
    <property type="match status" value="1"/>
</dbReference>
<dbReference type="GO" id="GO:0004784">
    <property type="term" value="F:superoxide dismutase activity"/>
    <property type="evidence" value="ECO:0007669"/>
    <property type="project" value="UniProtKB-EC"/>
</dbReference>
<accession>W4QBB6</accession>
<feature type="domain" description="Manganese/iron superoxide dismutase N-terminal" evidence="5">
    <location>
        <begin position="141"/>
        <end position="220"/>
    </location>
</feature>
<dbReference type="Gene3D" id="1.10.287.990">
    <property type="entry name" value="Fe,Mn superoxide dismutase (SOD) domain"/>
    <property type="match status" value="1"/>
</dbReference>
<sequence length="342" mass="40555">METTNGKSVKLKQLMNNLKKMRSFLHESTSYHHIMNGLNGKEDKMDTHNSQSPYVKDVFKWAENLKRICDNKDESFMTDDNEFTSSMHELMTELKKSQSGDKDNENEQLYTLAMNCYESWNKLQREKDVERGNHSVPIGGHILPPLPYHYEDLEPYIDRQTMKLHHMKHHQSYVDGLNKAEKKVKEARDTGNYDLLKHWKRELAFHGAGHYLHTIFWTVMNPSGGGQPEGILKKQIEQDFGSFNKMKEQFSQAAEQVEGGGWALLVWSPRAHRLEILQAEKHQNLTQQDVIPLLVLDVWEHAYYLRYQNERNKYIEQWWNVVYWPEVEKRFKEARKVKWTPY</sequence>
<protein>
    <recommendedName>
        <fullName evidence="2">superoxide dismutase</fullName>
        <ecNumber evidence="2">1.15.1.1</ecNumber>
    </recommendedName>
</protein>
<dbReference type="FunFam" id="3.55.40.20:FF:000004">
    <property type="entry name" value="Superoxide dismutase [Fe]"/>
    <property type="match status" value="1"/>
</dbReference>
<dbReference type="AlphaFoldDB" id="W4QBB6"/>
<dbReference type="PROSITE" id="PS00088">
    <property type="entry name" value="SOD_MN"/>
    <property type="match status" value="1"/>
</dbReference>
<evidence type="ECO:0000259" key="5">
    <source>
        <dbReference type="Pfam" id="PF00081"/>
    </source>
</evidence>
<proteinExistence type="inferred from homology"/>
<reference evidence="7" key="1">
    <citation type="journal article" date="2014" name="Genome Announc.">
        <title>Draft Genome Sequences of Three Alkaliphilic Bacillus Strains, Bacillus wakoensis JCM 9140T, Bacillus akibai JCM 9157T, and Bacillus hemicellulosilyticus JCM 9152T.</title>
        <authorList>
            <person name="Yuki M."/>
            <person name="Oshima K."/>
            <person name="Suda W."/>
            <person name="Oshida Y."/>
            <person name="Kitamura K."/>
            <person name="Iida T."/>
            <person name="Hattori M."/>
            <person name="Ohkuma M."/>
        </authorList>
    </citation>
    <scope>NUCLEOTIDE SEQUENCE [LARGE SCALE GENOMIC DNA]</scope>
    <source>
        <strain evidence="7">JCM 9152</strain>
    </source>
</reference>
<dbReference type="FunFam" id="1.10.287.990:FF:000001">
    <property type="entry name" value="Superoxide dismutase"/>
    <property type="match status" value="1"/>
</dbReference>
<keyword evidence="3" id="KW-0479">Metal-binding</keyword>
<dbReference type="PANTHER" id="PTHR11404:SF6">
    <property type="entry name" value="SUPEROXIDE DISMUTASE [MN], MITOCHONDRIAL"/>
    <property type="match status" value="1"/>
</dbReference>
<feature type="domain" description="Manganese/iron superoxide dismutase C-terminal" evidence="6">
    <location>
        <begin position="229"/>
        <end position="330"/>
    </location>
</feature>
<evidence type="ECO:0000313" key="8">
    <source>
        <dbReference type="Proteomes" id="UP000018895"/>
    </source>
</evidence>
<comment type="similarity">
    <text evidence="1">Belongs to the iron/manganese superoxide dismutase family.</text>
</comment>
<comment type="caution">
    <text evidence="7">The sequence shown here is derived from an EMBL/GenBank/DDBJ whole genome shotgun (WGS) entry which is preliminary data.</text>
</comment>
<name>W4QBB6_9BACI</name>
<evidence type="ECO:0000256" key="4">
    <source>
        <dbReference type="ARBA" id="ARBA00023002"/>
    </source>
</evidence>
<dbReference type="InterPro" id="IPR001189">
    <property type="entry name" value="Mn/Fe_SOD"/>
</dbReference>
<dbReference type="Gene3D" id="3.55.40.20">
    <property type="entry name" value="Iron/manganese superoxide dismutase, C-terminal domain"/>
    <property type="match status" value="1"/>
</dbReference>
<dbReference type="InterPro" id="IPR036324">
    <property type="entry name" value="Mn/Fe_SOD_N_sf"/>
</dbReference>
<dbReference type="PANTHER" id="PTHR11404">
    <property type="entry name" value="SUPEROXIDE DISMUTASE 2"/>
    <property type="match status" value="1"/>
</dbReference>
<dbReference type="PRINTS" id="PR01703">
    <property type="entry name" value="MNSODISMTASE"/>
</dbReference>
<dbReference type="EC" id="1.15.1.1" evidence="2"/>
<dbReference type="GO" id="GO:0046872">
    <property type="term" value="F:metal ion binding"/>
    <property type="evidence" value="ECO:0007669"/>
    <property type="project" value="UniProtKB-KW"/>
</dbReference>
<evidence type="ECO:0000256" key="1">
    <source>
        <dbReference type="ARBA" id="ARBA00008714"/>
    </source>
</evidence>
<evidence type="ECO:0000259" key="6">
    <source>
        <dbReference type="Pfam" id="PF02777"/>
    </source>
</evidence>
<dbReference type="InterPro" id="IPR019833">
    <property type="entry name" value="Mn/Fe_SOD_BS"/>
</dbReference>
<dbReference type="SUPFAM" id="SSF46609">
    <property type="entry name" value="Fe,Mn superoxide dismutase (SOD), N-terminal domain"/>
    <property type="match status" value="1"/>
</dbReference>
<dbReference type="EMBL" id="BAUU01000002">
    <property type="protein sequence ID" value="GAE28943.1"/>
    <property type="molecule type" value="Genomic_DNA"/>
</dbReference>
<organism evidence="7 8">
    <name type="scientific">Halalkalibacter hemicellulosilyticusJCM 9152</name>
    <dbReference type="NCBI Taxonomy" id="1236971"/>
    <lineage>
        <taxon>Bacteria</taxon>
        <taxon>Bacillati</taxon>
        <taxon>Bacillota</taxon>
        <taxon>Bacilli</taxon>
        <taxon>Bacillales</taxon>
        <taxon>Bacillaceae</taxon>
        <taxon>Halalkalibacter</taxon>
    </lineage>
</organism>
<dbReference type="SUPFAM" id="SSF54719">
    <property type="entry name" value="Fe,Mn superoxide dismutase (SOD), C-terminal domain"/>
    <property type="match status" value="1"/>
</dbReference>